<reference evidence="2 3" key="1">
    <citation type="submission" date="2019-11" db="EMBL/GenBank/DDBJ databases">
        <title>Genome sequence of Moorella glycerini DSM11254.</title>
        <authorList>
            <person name="Poehlein A."/>
            <person name="Boeer T."/>
            <person name="Daniel R."/>
        </authorList>
    </citation>
    <scope>NUCLEOTIDE SEQUENCE [LARGE SCALE GENOMIC DNA]</scope>
    <source>
        <strain evidence="2 3">DSM 11254</strain>
    </source>
</reference>
<organism evidence="2 3">
    <name type="scientific">Neomoorella glycerini</name>
    <dbReference type="NCBI Taxonomy" id="55779"/>
    <lineage>
        <taxon>Bacteria</taxon>
        <taxon>Bacillati</taxon>
        <taxon>Bacillota</taxon>
        <taxon>Clostridia</taxon>
        <taxon>Neomoorellales</taxon>
        <taxon>Neomoorellaceae</taxon>
        <taxon>Neomoorella</taxon>
    </lineage>
</organism>
<evidence type="ECO:0000313" key="3">
    <source>
        <dbReference type="Proteomes" id="UP000425916"/>
    </source>
</evidence>
<feature type="domain" description="Uroporphyrinogen decarboxylase (URO-D)" evidence="1">
    <location>
        <begin position="113"/>
        <end position="336"/>
    </location>
</feature>
<sequence>MNHVERVQVALARGRPDRVPAGEFELEPGLVAALLGREGPAGFAEEVAARELLGMDLLAVTPQAPLKEEGNDCYQDIWGRRLRRQGSLTAVQVPAIPAVKEAASYHLPDASAFDLRSLRRWREETDFFVFAFVDGPFQGTNKLFDFTDFLLAVAGREGAISDLAAAVVDFNLELARLCVQAGAHGLFIGDDIAYERGTYIHPGLWREIFLPLLRRQVEAIKAMGVPVLYHSDGNLQAILPDLATLPLDGIQCLEPAAGMDIGAIKKEYSGRLCLMGNFDLDLLATGTPETITAAVQQLLLAAAPGGGYIFSTSSGILSADLPPRNVLALYQAVAKYGAYKTSQLARVPGS</sequence>
<dbReference type="Proteomes" id="UP000425916">
    <property type="component" value="Chromosome"/>
</dbReference>
<keyword evidence="3" id="KW-1185">Reference proteome</keyword>
<dbReference type="InterPro" id="IPR000257">
    <property type="entry name" value="Uroporphyrinogen_deCOase"/>
</dbReference>
<gene>
    <name evidence="2" type="ORF">MGLY_07190</name>
</gene>
<dbReference type="GO" id="GO:0004853">
    <property type="term" value="F:uroporphyrinogen decarboxylase activity"/>
    <property type="evidence" value="ECO:0007669"/>
    <property type="project" value="InterPro"/>
</dbReference>
<accession>A0A6I5ZP46</accession>
<dbReference type="PANTHER" id="PTHR47099">
    <property type="entry name" value="METHYLCOBAMIDE:COM METHYLTRANSFERASE MTBA"/>
    <property type="match status" value="1"/>
</dbReference>
<evidence type="ECO:0000259" key="1">
    <source>
        <dbReference type="Pfam" id="PF01208"/>
    </source>
</evidence>
<dbReference type="OrthoDB" id="1714431at2"/>
<dbReference type="GO" id="GO:0006779">
    <property type="term" value="P:porphyrin-containing compound biosynthetic process"/>
    <property type="evidence" value="ECO:0007669"/>
    <property type="project" value="InterPro"/>
</dbReference>
<dbReference type="AlphaFoldDB" id="A0A6I5ZP46"/>
<proteinExistence type="predicted"/>
<dbReference type="InterPro" id="IPR038071">
    <property type="entry name" value="UROD/MetE-like_sf"/>
</dbReference>
<name>A0A6I5ZP46_9FIRM</name>
<dbReference type="Gene3D" id="3.20.20.210">
    <property type="match status" value="1"/>
</dbReference>
<dbReference type="EMBL" id="CP046244">
    <property type="protein sequence ID" value="QGP91387.1"/>
    <property type="molecule type" value="Genomic_DNA"/>
</dbReference>
<protein>
    <submittedName>
        <fullName evidence="2">Uroporphyrinogen decarboxylase (URO-D)</fullName>
    </submittedName>
</protein>
<dbReference type="Pfam" id="PF01208">
    <property type="entry name" value="URO-D"/>
    <property type="match status" value="1"/>
</dbReference>
<dbReference type="InterPro" id="IPR052024">
    <property type="entry name" value="Methanogen_methyltrans"/>
</dbReference>
<dbReference type="SUPFAM" id="SSF51726">
    <property type="entry name" value="UROD/MetE-like"/>
    <property type="match status" value="1"/>
</dbReference>
<dbReference type="PANTHER" id="PTHR47099:SF1">
    <property type="entry name" value="METHYLCOBAMIDE:COM METHYLTRANSFERASE MTBA"/>
    <property type="match status" value="1"/>
</dbReference>
<dbReference type="RefSeq" id="WP_156271817.1">
    <property type="nucleotide sequence ID" value="NZ_CP046244.1"/>
</dbReference>
<evidence type="ECO:0000313" key="2">
    <source>
        <dbReference type="EMBL" id="QGP91387.1"/>
    </source>
</evidence>